<name>A0ABQ2JP78_9SPHN</name>
<accession>A0ABQ2JP78</accession>
<dbReference type="Proteomes" id="UP000605099">
    <property type="component" value="Unassembled WGS sequence"/>
</dbReference>
<feature type="region of interest" description="Disordered" evidence="1">
    <location>
        <begin position="227"/>
        <end position="246"/>
    </location>
</feature>
<reference evidence="3" key="1">
    <citation type="journal article" date="2019" name="Int. J. Syst. Evol. Microbiol.">
        <title>The Global Catalogue of Microorganisms (GCM) 10K type strain sequencing project: providing services to taxonomists for standard genome sequencing and annotation.</title>
        <authorList>
            <consortium name="The Broad Institute Genomics Platform"/>
            <consortium name="The Broad Institute Genome Sequencing Center for Infectious Disease"/>
            <person name="Wu L."/>
            <person name="Ma J."/>
        </authorList>
    </citation>
    <scope>NUCLEOTIDE SEQUENCE [LARGE SCALE GENOMIC DNA]</scope>
    <source>
        <strain evidence="3">CGMCC 1.6784</strain>
    </source>
</reference>
<gene>
    <name evidence="2" type="ORF">GCM10011349_20160</name>
</gene>
<comment type="caution">
    <text evidence="2">The sequence shown here is derived from an EMBL/GenBank/DDBJ whole genome shotgun (WGS) entry which is preliminary data.</text>
</comment>
<feature type="compositionally biased region" description="Basic and acidic residues" evidence="1">
    <location>
        <begin position="105"/>
        <end position="124"/>
    </location>
</feature>
<organism evidence="2 3">
    <name type="scientific">Novosphingobium indicum</name>
    <dbReference type="NCBI Taxonomy" id="462949"/>
    <lineage>
        <taxon>Bacteria</taxon>
        <taxon>Pseudomonadati</taxon>
        <taxon>Pseudomonadota</taxon>
        <taxon>Alphaproteobacteria</taxon>
        <taxon>Sphingomonadales</taxon>
        <taxon>Sphingomonadaceae</taxon>
        <taxon>Novosphingobium</taxon>
    </lineage>
</organism>
<proteinExistence type="predicted"/>
<evidence type="ECO:0000256" key="1">
    <source>
        <dbReference type="SAM" id="MobiDB-lite"/>
    </source>
</evidence>
<dbReference type="EMBL" id="BMLK01000008">
    <property type="protein sequence ID" value="GGN49491.1"/>
    <property type="molecule type" value="Genomic_DNA"/>
</dbReference>
<keyword evidence="3" id="KW-1185">Reference proteome</keyword>
<evidence type="ECO:0000313" key="2">
    <source>
        <dbReference type="EMBL" id="GGN49491.1"/>
    </source>
</evidence>
<sequence length="246" mass="27300">MKVSELMQAMSDAGAPMEAILIAVRAIEEAEQRAGMALEELEAKRTAARDKKRRQRSMSRDKSDDVPGPSRDTDGTVPGPSGDCPDQPSLSRPPNENNSNPPTHTHPECESPRTRKADPFPRPEWADPAVWSDLLKNRKSKRLTNTATAHTKFIRDLMAMVDDEWPPGRLLEAIVARGWGGAYDPRETRNDRQSQQQPVSRSAGPRGERPNPCLDMFLAAEQEIRATADSDADWQPRSSLRALPSS</sequence>
<feature type="region of interest" description="Disordered" evidence="1">
    <location>
        <begin position="184"/>
        <end position="221"/>
    </location>
</feature>
<evidence type="ECO:0000313" key="3">
    <source>
        <dbReference type="Proteomes" id="UP000605099"/>
    </source>
</evidence>
<feature type="compositionally biased region" description="Low complexity" evidence="1">
    <location>
        <begin position="93"/>
        <end position="103"/>
    </location>
</feature>
<protein>
    <submittedName>
        <fullName evidence="2">Uncharacterized protein</fullName>
    </submittedName>
</protein>
<feature type="region of interest" description="Disordered" evidence="1">
    <location>
        <begin position="39"/>
        <end position="124"/>
    </location>
</feature>